<dbReference type="Proteomes" id="UP000828390">
    <property type="component" value="Unassembled WGS sequence"/>
</dbReference>
<organism evidence="2 3">
    <name type="scientific">Dreissena polymorpha</name>
    <name type="common">Zebra mussel</name>
    <name type="synonym">Mytilus polymorpha</name>
    <dbReference type="NCBI Taxonomy" id="45954"/>
    <lineage>
        <taxon>Eukaryota</taxon>
        <taxon>Metazoa</taxon>
        <taxon>Spiralia</taxon>
        <taxon>Lophotrochozoa</taxon>
        <taxon>Mollusca</taxon>
        <taxon>Bivalvia</taxon>
        <taxon>Autobranchia</taxon>
        <taxon>Heteroconchia</taxon>
        <taxon>Euheterodonta</taxon>
        <taxon>Imparidentia</taxon>
        <taxon>Neoheterodontei</taxon>
        <taxon>Myida</taxon>
        <taxon>Dreissenoidea</taxon>
        <taxon>Dreissenidae</taxon>
        <taxon>Dreissena</taxon>
    </lineage>
</organism>
<evidence type="ECO:0000313" key="3">
    <source>
        <dbReference type="Proteomes" id="UP000828390"/>
    </source>
</evidence>
<protein>
    <submittedName>
        <fullName evidence="2">Uncharacterized protein</fullName>
    </submittedName>
</protein>
<name>A0A9D4GMS5_DREPO</name>
<feature type="signal peptide" evidence="1">
    <location>
        <begin position="1"/>
        <end position="23"/>
    </location>
</feature>
<sequence>MDTISTTPLKLHAMVLTFAGVTAVDQLATQRARGVDRFLLADVAQTVLTENVQAWATLVGLIEQLQTHGAAKL</sequence>
<reference evidence="2" key="2">
    <citation type="submission" date="2020-11" db="EMBL/GenBank/DDBJ databases">
        <authorList>
            <person name="McCartney M.A."/>
            <person name="Auch B."/>
            <person name="Kono T."/>
            <person name="Mallez S."/>
            <person name="Becker A."/>
            <person name="Gohl D.M."/>
            <person name="Silverstein K.A.T."/>
            <person name="Koren S."/>
            <person name="Bechman K.B."/>
            <person name="Herman A."/>
            <person name="Abrahante J.E."/>
            <person name="Garbe J."/>
        </authorList>
    </citation>
    <scope>NUCLEOTIDE SEQUENCE</scope>
    <source>
        <strain evidence="2">Duluth1</strain>
        <tissue evidence="2">Whole animal</tissue>
    </source>
</reference>
<dbReference type="AlphaFoldDB" id="A0A9D4GMS5"/>
<accession>A0A9D4GMS5</accession>
<keyword evidence="1" id="KW-0732">Signal</keyword>
<reference evidence="2" key="1">
    <citation type="journal article" date="2019" name="bioRxiv">
        <title>The Genome of the Zebra Mussel, Dreissena polymorpha: A Resource for Invasive Species Research.</title>
        <authorList>
            <person name="McCartney M.A."/>
            <person name="Auch B."/>
            <person name="Kono T."/>
            <person name="Mallez S."/>
            <person name="Zhang Y."/>
            <person name="Obille A."/>
            <person name="Becker A."/>
            <person name="Abrahante J.E."/>
            <person name="Garbe J."/>
            <person name="Badalamenti J.P."/>
            <person name="Herman A."/>
            <person name="Mangelson H."/>
            <person name="Liachko I."/>
            <person name="Sullivan S."/>
            <person name="Sone E.D."/>
            <person name="Koren S."/>
            <person name="Silverstein K.A.T."/>
            <person name="Beckman K.B."/>
            <person name="Gohl D.M."/>
        </authorList>
    </citation>
    <scope>NUCLEOTIDE SEQUENCE</scope>
    <source>
        <strain evidence="2">Duluth1</strain>
        <tissue evidence="2">Whole animal</tissue>
    </source>
</reference>
<gene>
    <name evidence="2" type="ORF">DPMN_121607</name>
</gene>
<comment type="caution">
    <text evidence="2">The sequence shown here is derived from an EMBL/GenBank/DDBJ whole genome shotgun (WGS) entry which is preliminary data.</text>
</comment>
<dbReference type="EMBL" id="JAIWYP010000005">
    <property type="protein sequence ID" value="KAH3819865.1"/>
    <property type="molecule type" value="Genomic_DNA"/>
</dbReference>
<proteinExistence type="predicted"/>
<keyword evidence="3" id="KW-1185">Reference proteome</keyword>
<evidence type="ECO:0000256" key="1">
    <source>
        <dbReference type="SAM" id="SignalP"/>
    </source>
</evidence>
<feature type="chain" id="PRO_5039028819" evidence="1">
    <location>
        <begin position="24"/>
        <end position="73"/>
    </location>
</feature>
<evidence type="ECO:0000313" key="2">
    <source>
        <dbReference type="EMBL" id="KAH3819865.1"/>
    </source>
</evidence>